<accession>A0A4U5M7T6</accession>
<evidence type="ECO:0000259" key="2">
    <source>
        <dbReference type="PROSITE" id="PS50279"/>
    </source>
</evidence>
<dbReference type="CDD" id="cd00109">
    <property type="entry name" value="Kunitz-type"/>
    <property type="match status" value="3"/>
</dbReference>
<evidence type="ECO:0000256" key="1">
    <source>
        <dbReference type="SAM" id="SignalP"/>
    </source>
</evidence>
<dbReference type="AlphaFoldDB" id="A0A4U5M7T6"/>
<feature type="domain" description="BPTI/Kunitz inhibitor" evidence="2">
    <location>
        <begin position="392"/>
        <end position="444"/>
    </location>
</feature>
<reference evidence="3 4" key="2">
    <citation type="journal article" date="2019" name="G3 (Bethesda)">
        <title>Hybrid Assembly of the Genome of the Entomopathogenic Nematode Steinernema carpocapsae Identifies the X-Chromosome.</title>
        <authorList>
            <person name="Serra L."/>
            <person name="Macchietto M."/>
            <person name="Macias-Munoz A."/>
            <person name="McGill C.J."/>
            <person name="Rodriguez I.M."/>
            <person name="Rodriguez B."/>
            <person name="Murad R."/>
            <person name="Mortazavi A."/>
        </authorList>
    </citation>
    <scope>NUCLEOTIDE SEQUENCE [LARGE SCALE GENOMIC DNA]</scope>
    <source>
        <strain evidence="3 4">ALL</strain>
    </source>
</reference>
<dbReference type="Pfam" id="PF14625">
    <property type="entry name" value="Lustrin_cystein"/>
    <property type="match status" value="8"/>
</dbReference>
<dbReference type="PANTHER" id="PTHR46339:SF8">
    <property type="entry name" value="BPTI_KUNITZ INHIBITOR DOMAIN-CONTAINING PROTEIN"/>
    <property type="match status" value="1"/>
</dbReference>
<feature type="domain" description="BPTI/Kunitz inhibitor" evidence="2">
    <location>
        <begin position="615"/>
        <end position="667"/>
    </location>
</feature>
<organism evidence="3 4">
    <name type="scientific">Steinernema carpocapsae</name>
    <name type="common">Entomopathogenic nematode</name>
    <dbReference type="NCBI Taxonomy" id="34508"/>
    <lineage>
        <taxon>Eukaryota</taxon>
        <taxon>Metazoa</taxon>
        <taxon>Ecdysozoa</taxon>
        <taxon>Nematoda</taxon>
        <taxon>Chromadorea</taxon>
        <taxon>Rhabditida</taxon>
        <taxon>Tylenchina</taxon>
        <taxon>Panagrolaimomorpha</taxon>
        <taxon>Strongyloidoidea</taxon>
        <taxon>Steinernematidae</taxon>
        <taxon>Steinernema</taxon>
    </lineage>
</organism>
<dbReference type="SMART" id="SM00131">
    <property type="entry name" value="KU"/>
    <property type="match status" value="5"/>
</dbReference>
<feature type="chain" id="PRO_5021024737" description="BPTI/Kunitz inhibitor domain-containing protein" evidence="1">
    <location>
        <begin position="25"/>
        <end position="1123"/>
    </location>
</feature>
<proteinExistence type="predicted"/>
<feature type="signal peptide" evidence="1">
    <location>
        <begin position="1"/>
        <end position="24"/>
    </location>
</feature>
<dbReference type="InterPro" id="IPR053014">
    <property type="entry name" value="Cuticle_assoc_divergent"/>
</dbReference>
<dbReference type="InterPro" id="IPR036880">
    <property type="entry name" value="Kunitz_BPTI_sf"/>
</dbReference>
<dbReference type="PANTHER" id="PTHR46339">
    <property type="entry name" value="PROTEIN CBG15282-RELATED"/>
    <property type="match status" value="1"/>
</dbReference>
<evidence type="ECO:0000313" key="3">
    <source>
        <dbReference type="EMBL" id="TKR64989.1"/>
    </source>
</evidence>
<dbReference type="SMART" id="SM00289">
    <property type="entry name" value="WR1"/>
    <property type="match status" value="11"/>
</dbReference>
<keyword evidence="4" id="KW-1185">Reference proteome</keyword>
<keyword evidence="1" id="KW-0732">Signal</keyword>
<dbReference type="PROSITE" id="PS00280">
    <property type="entry name" value="BPTI_KUNITZ_1"/>
    <property type="match status" value="3"/>
</dbReference>
<dbReference type="InterPro" id="IPR006150">
    <property type="entry name" value="Cys_repeat_1"/>
</dbReference>
<gene>
    <name evidence="3" type="ORF">L596_025454</name>
</gene>
<dbReference type="InterPro" id="IPR020901">
    <property type="entry name" value="Prtase_inh_Kunz-CS"/>
</dbReference>
<evidence type="ECO:0000313" key="4">
    <source>
        <dbReference type="Proteomes" id="UP000298663"/>
    </source>
</evidence>
<sequence>MRAMGWSAKIVICLICALFGASLAGNDTHKGLERSCRYNTDCMEGAHCTQGRCKCWHTHVEIEGFCWKKISPDENRLRHNLQCDAKWPESNCILGTCRCPIGQIAAPTREGTVCHQMGHCPTNSANPILYTRNTNSPAECFFYDRTSSSFLGCDDYPDLYDCIAGICCPTRSFACSQPVDKGDRFDSAQPMVKRWYFHAILGNCQQFEFTGLGGNANNFETKINCEAYCGNRCPRGSPKPNSTCEAKEDQCDDQNYKCHSSKDSKLCCPDRGFICSEFGGVMPARANLTQAPKGTGYDVGSNRFGRASFQRFYFNRASKTCQSFNYLGQGGNFNNFATEKQCREFCVRTICPAGNPIRLENGSNVQCATSAQCPRTHFCLGGHCCPTSATVCNQPLNAGASCKSNPTTRYGFNPAQGVCEKFTYNGCLGNENSFATFEECSSICNRVEEEPKCPRGDALKLETGRFWHCGASGEARQQTQCPKNFECHFDGRNSGCCPTRAHTCALKADNGTRCDPGKSTRWYFDVDSQLCLTFEYGGCDGNSNNFPNREECEVYCDQTVCPGGGRIQRTDYGKPVECDQNNACTDEYLCTSLLNPVPFQNSGIKFCCPTRRTICSEKTSSGISCIGETEIRYAFLAKDGSCRPFKFNGCGGNSNNFPSKQACKQFCSASSCAMGEIAYFPGSAAEGPFDCSENFCPDGFKCVQDALNPMRSVCCGQLSFDVCPSSERPILDHTQQKPLACSQSIPTSCPREAFCRHNSQRDQSYCCSEKPPLPTCLDGWKTILNSITSTSLGCSLDSQCPGSDSKCHGASQMQSGICCQPDTDVCPPLFSLDIARTTVVQCNPLSVDSCASDHSSVCMFSEKMNRFVCCQRDPKPENTIQNCPGTMSQDEKKRTCSFRTPCPVPFSCIRKNSDMKGICCRHGKLGDPVTKIKMQCPKGEKPLYYHGMIKECNDKSQCPHPYKCKLNRIFGSKTRICCKSYQSQEISTCPEGTVALSKNGVIEKCRDSCPDGFACHRSICCSTRNLCPHPYVSKQSSLHLCHPLADNCRDRIDFKCLKKSFLRIGVTACALVSQVLQALSREVRTTNAASKASQTSLSAAEPRKSALFEVFSLRSVTKDLSQL</sequence>
<dbReference type="EMBL" id="AZBU02000009">
    <property type="protein sequence ID" value="TKR64989.1"/>
    <property type="molecule type" value="Genomic_DNA"/>
</dbReference>
<dbReference type="PROSITE" id="PS50279">
    <property type="entry name" value="BPTI_KUNITZ_2"/>
    <property type="match status" value="5"/>
</dbReference>
<dbReference type="InterPro" id="IPR028150">
    <property type="entry name" value="Lustrin_cystein"/>
</dbReference>
<reference evidence="3 4" key="1">
    <citation type="journal article" date="2015" name="Genome Biol.">
        <title>Comparative genomics of Steinernema reveals deeply conserved gene regulatory networks.</title>
        <authorList>
            <person name="Dillman A.R."/>
            <person name="Macchietto M."/>
            <person name="Porter C.F."/>
            <person name="Rogers A."/>
            <person name="Williams B."/>
            <person name="Antoshechkin I."/>
            <person name="Lee M.M."/>
            <person name="Goodwin Z."/>
            <person name="Lu X."/>
            <person name="Lewis E.E."/>
            <person name="Goodrich-Blair H."/>
            <person name="Stock S.P."/>
            <person name="Adams B.J."/>
            <person name="Sternberg P.W."/>
            <person name="Mortazavi A."/>
        </authorList>
    </citation>
    <scope>NUCLEOTIDE SEQUENCE [LARGE SCALE GENOMIC DNA]</scope>
    <source>
        <strain evidence="3 4">ALL</strain>
    </source>
</reference>
<dbReference type="Pfam" id="PF00014">
    <property type="entry name" value="Kunitz_BPTI"/>
    <property type="match status" value="5"/>
</dbReference>
<feature type="domain" description="BPTI/Kunitz inhibitor" evidence="2">
    <location>
        <begin position="175"/>
        <end position="229"/>
    </location>
</feature>
<protein>
    <recommendedName>
        <fullName evidence="2">BPTI/Kunitz inhibitor domain-containing protein</fullName>
    </recommendedName>
</protein>
<comment type="caution">
    <text evidence="3">The sequence shown here is derived from an EMBL/GenBank/DDBJ whole genome shotgun (WGS) entry which is preliminary data.</text>
</comment>
<dbReference type="OrthoDB" id="5828391at2759"/>
<dbReference type="Gene3D" id="4.10.410.10">
    <property type="entry name" value="Pancreatic trypsin inhibitor Kunitz domain"/>
    <property type="match status" value="5"/>
</dbReference>
<feature type="domain" description="BPTI/Kunitz inhibitor" evidence="2">
    <location>
        <begin position="289"/>
        <end position="346"/>
    </location>
</feature>
<feature type="domain" description="BPTI/Kunitz inhibitor" evidence="2">
    <location>
        <begin position="504"/>
        <end position="556"/>
    </location>
</feature>
<dbReference type="SUPFAM" id="SSF57362">
    <property type="entry name" value="BPTI-like"/>
    <property type="match status" value="5"/>
</dbReference>
<name>A0A4U5M7T6_STECR</name>
<dbReference type="CDD" id="cd22593">
    <property type="entry name" value="Kunitz_conkunitzin"/>
    <property type="match status" value="1"/>
</dbReference>
<dbReference type="GO" id="GO:0004867">
    <property type="term" value="F:serine-type endopeptidase inhibitor activity"/>
    <property type="evidence" value="ECO:0007669"/>
    <property type="project" value="InterPro"/>
</dbReference>
<dbReference type="Proteomes" id="UP000298663">
    <property type="component" value="Unassembled WGS sequence"/>
</dbReference>
<dbReference type="InterPro" id="IPR002223">
    <property type="entry name" value="Kunitz_BPTI"/>
</dbReference>